<dbReference type="CDD" id="cd09272">
    <property type="entry name" value="RNase_HI_RT_Ty1"/>
    <property type="match status" value="1"/>
</dbReference>
<sequence>MLWMKRFVQEVGLRGGDDEILCDSESAIHLCKNSSFHSRSKHIDVRYHWVRDVFDDGQLSIGKVRSNDNGSDMLTKVLPKGKLEACCDIASLTNFTPTRS</sequence>
<dbReference type="AlphaFoldDB" id="A0AAD3S4D3"/>
<evidence type="ECO:0008006" key="3">
    <source>
        <dbReference type="Google" id="ProtNLM"/>
    </source>
</evidence>
<gene>
    <name evidence="1" type="ORF">Nepgr_005960</name>
</gene>
<accession>A0AAD3S4D3</accession>
<keyword evidence="2" id="KW-1185">Reference proteome</keyword>
<reference evidence="1" key="1">
    <citation type="submission" date="2023-05" db="EMBL/GenBank/DDBJ databases">
        <title>Nepenthes gracilis genome sequencing.</title>
        <authorList>
            <person name="Fukushima K."/>
        </authorList>
    </citation>
    <scope>NUCLEOTIDE SEQUENCE</scope>
    <source>
        <strain evidence="1">SING2019-196</strain>
    </source>
</reference>
<evidence type="ECO:0000313" key="1">
    <source>
        <dbReference type="EMBL" id="GMH04121.1"/>
    </source>
</evidence>
<proteinExistence type="predicted"/>
<name>A0AAD3S4D3_NEPGR</name>
<dbReference type="EMBL" id="BSYO01000004">
    <property type="protein sequence ID" value="GMH04121.1"/>
    <property type="molecule type" value="Genomic_DNA"/>
</dbReference>
<evidence type="ECO:0000313" key="2">
    <source>
        <dbReference type="Proteomes" id="UP001279734"/>
    </source>
</evidence>
<dbReference type="Proteomes" id="UP001279734">
    <property type="component" value="Unassembled WGS sequence"/>
</dbReference>
<protein>
    <recommendedName>
        <fullName evidence="3">Retrovirus-related Pol polyprotein from transposon TNT 1-94</fullName>
    </recommendedName>
</protein>
<comment type="caution">
    <text evidence="1">The sequence shown here is derived from an EMBL/GenBank/DDBJ whole genome shotgun (WGS) entry which is preliminary data.</text>
</comment>
<organism evidence="1 2">
    <name type="scientific">Nepenthes gracilis</name>
    <name type="common">Slender pitcher plant</name>
    <dbReference type="NCBI Taxonomy" id="150966"/>
    <lineage>
        <taxon>Eukaryota</taxon>
        <taxon>Viridiplantae</taxon>
        <taxon>Streptophyta</taxon>
        <taxon>Embryophyta</taxon>
        <taxon>Tracheophyta</taxon>
        <taxon>Spermatophyta</taxon>
        <taxon>Magnoliopsida</taxon>
        <taxon>eudicotyledons</taxon>
        <taxon>Gunneridae</taxon>
        <taxon>Pentapetalae</taxon>
        <taxon>Caryophyllales</taxon>
        <taxon>Nepenthaceae</taxon>
        <taxon>Nepenthes</taxon>
    </lineage>
</organism>